<dbReference type="Proteomes" id="UP001174208">
    <property type="component" value="Unassembled WGS sequence"/>
</dbReference>
<evidence type="ECO:0000256" key="2">
    <source>
        <dbReference type="SAM" id="Phobius"/>
    </source>
</evidence>
<feature type="transmembrane region" description="Helical" evidence="2">
    <location>
        <begin position="12"/>
        <end position="30"/>
    </location>
</feature>
<gene>
    <name evidence="3" type="ORF">P5G50_02070</name>
</gene>
<dbReference type="EMBL" id="JAROCF010000001">
    <property type="protein sequence ID" value="MDN4613226.1"/>
    <property type="molecule type" value="Genomic_DNA"/>
</dbReference>
<feature type="region of interest" description="Disordered" evidence="1">
    <location>
        <begin position="79"/>
        <end position="103"/>
    </location>
</feature>
<reference evidence="3" key="1">
    <citation type="submission" date="2023-06" db="EMBL/GenBank/DDBJ databases">
        <title>MT1 and MT2 Draft Genomes of Novel Species.</title>
        <authorList>
            <person name="Venkateswaran K."/>
        </authorList>
    </citation>
    <scope>NUCLEOTIDE SEQUENCE</scope>
    <source>
        <strain evidence="3">F6_8S_P_1B</strain>
    </source>
</reference>
<feature type="transmembrane region" description="Helical" evidence="2">
    <location>
        <begin position="42"/>
        <end position="68"/>
    </location>
</feature>
<keyword evidence="2" id="KW-0472">Membrane</keyword>
<organism evidence="3 4">
    <name type="scientific">Leifsonia williamsii</name>
    <dbReference type="NCBI Taxonomy" id="3035919"/>
    <lineage>
        <taxon>Bacteria</taxon>
        <taxon>Bacillati</taxon>
        <taxon>Actinomycetota</taxon>
        <taxon>Actinomycetes</taxon>
        <taxon>Micrococcales</taxon>
        <taxon>Microbacteriaceae</taxon>
        <taxon>Leifsonia</taxon>
    </lineage>
</organism>
<name>A0ABT8K705_9MICO</name>
<accession>A0ABT8K705</accession>
<comment type="caution">
    <text evidence="3">The sequence shown here is derived from an EMBL/GenBank/DDBJ whole genome shotgun (WGS) entry which is preliminary data.</text>
</comment>
<protein>
    <recommendedName>
        <fullName evidence="5">LPXTG-motif cell wall anchor domain-containing protein</fullName>
    </recommendedName>
</protein>
<dbReference type="RefSeq" id="WP_301212706.1">
    <property type="nucleotide sequence ID" value="NZ_JAROCF010000001.1"/>
</dbReference>
<evidence type="ECO:0000256" key="1">
    <source>
        <dbReference type="SAM" id="MobiDB-lite"/>
    </source>
</evidence>
<keyword evidence="4" id="KW-1185">Reference proteome</keyword>
<evidence type="ECO:0000313" key="3">
    <source>
        <dbReference type="EMBL" id="MDN4613226.1"/>
    </source>
</evidence>
<keyword evidence="2" id="KW-1133">Transmembrane helix</keyword>
<feature type="compositionally biased region" description="Basic and acidic residues" evidence="1">
    <location>
        <begin position="79"/>
        <end position="92"/>
    </location>
</feature>
<evidence type="ECO:0000313" key="4">
    <source>
        <dbReference type="Proteomes" id="UP001174208"/>
    </source>
</evidence>
<proteinExistence type="predicted"/>
<evidence type="ECO:0008006" key="5">
    <source>
        <dbReference type="Google" id="ProtNLM"/>
    </source>
</evidence>
<keyword evidence="2" id="KW-0812">Transmembrane</keyword>
<sequence length="103" mass="10697">MIEARGSKPLTIVGIVLFVLGLATLITYFATTPGTNSEGEGAGVALVMWLASAVLIGVGVLLTVLGLVRRNRGRNVGDDAERRVDDHVHDLEPGVGGDSHPPA</sequence>